<dbReference type="AlphaFoldDB" id="A0A8J8NQF7"/>
<protein>
    <submittedName>
        <fullName evidence="2">Uncharacterized protein</fullName>
    </submittedName>
</protein>
<dbReference type="Proteomes" id="UP000785679">
    <property type="component" value="Unassembled WGS sequence"/>
</dbReference>
<evidence type="ECO:0000313" key="3">
    <source>
        <dbReference type="Proteomes" id="UP000785679"/>
    </source>
</evidence>
<evidence type="ECO:0000256" key="1">
    <source>
        <dbReference type="SAM" id="MobiDB-lite"/>
    </source>
</evidence>
<feature type="region of interest" description="Disordered" evidence="1">
    <location>
        <begin position="346"/>
        <end position="381"/>
    </location>
</feature>
<feature type="compositionally biased region" description="Polar residues" evidence="1">
    <location>
        <begin position="352"/>
        <end position="368"/>
    </location>
</feature>
<organism evidence="2 3">
    <name type="scientific">Halteria grandinella</name>
    <dbReference type="NCBI Taxonomy" id="5974"/>
    <lineage>
        <taxon>Eukaryota</taxon>
        <taxon>Sar</taxon>
        <taxon>Alveolata</taxon>
        <taxon>Ciliophora</taxon>
        <taxon>Intramacronucleata</taxon>
        <taxon>Spirotrichea</taxon>
        <taxon>Stichotrichia</taxon>
        <taxon>Sporadotrichida</taxon>
        <taxon>Halteriidae</taxon>
        <taxon>Halteria</taxon>
    </lineage>
</organism>
<feature type="region of interest" description="Disordered" evidence="1">
    <location>
        <begin position="103"/>
        <end position="127"/>
    </location>
</feature>
<evidence type="ECO:0000313" key="2">
    <source>
        <dbReference type="EMBL" id="TNV80002.1"/>
    </source>
</evidence>
<name>A0A8J8NQF7_HALGN</name>
<gene>
    <name evidence="2" type="ORF">FGO68_gene7631</name>
</gene>
<comment type="caution">
    <text evidence="2">The sequence shown here is derived from an EMBL/GenBank/DDBJ whole genome shotgun (WGS) entry which is preliminary data.</text>
</comment>
<sequence length="556" mass="62506">MHQFAKQIKIPNIIMAMASPSKHHPQISVQFVSRTSIKNSSHTSPSNSSSITGLGPINSGTGILQTPSSVMPAANKAFLAQHAQKQQRINGQQQSTFAKPHVLLSPGKNQQDNRRDSSVYSITDNNDQQSTISQYALSDKKGGRSGGFRHSIAAGVYDMSLKHLEVHPEGEGELRRGSLNRNNGHLRTINLATGMLSSIGEEGIPHHINKHLMKRHTKAFITPRDSLLRTDNNHPNGRGRITLQTHNKAHTMQFQHGNLLGGISMQYSERPPPEENLFHGLTPKEFVAELDKQVNLKQLIQNSNDPLYEKKKREADLVKAQKLAAMEAAADANARGHQFGITQKNSKKNLHSPLNNTSKLTTIPQGQESAMRDSIMSSNSNMSTATDRLKRILKQQPVRIRGSGFEETPYQRLLVEEEVNKPPRMMDYLMGIDRTQKILSCTNQSKDKEQQLYDSLERQLQPLVIEKYKHKYNSLYAGNDAKQGLAYIEEKVVEGGEAKKQEEKLVELHKQINMDELSKILKGITRIHSKNQKQMLPNLDSNKRFHMSYGQLNLKE</sequence>
<accession>A0A8J8NQF7</accession>
<dbReference type="OrthoDB" id="10678281at2759"/>
<proteinExistence type="predicted"/>
<keyword evidence="3" id="KW-1185">Reference proteome</keyword>
<feature type="compositionally biased region" description="Polar residues" evidence="1">
    <location>
        <begin position="118"/>
        <end position="127"/>
    </location>
</feature>
<dbReference type="EMBL" id="RRYP01008114">
    <property type="protein sequence ID" value="TNV80002.1"/>
    <property type="molecule type" value="Genomic_DNA"/>
</dbReference>
<reference evidence="2" key="1">
    <citation type="submission" date="2019-06" db="EMBL/GenBank/DDBJ databases">
        <authorList>
            <person name="Zheng W."/>
        </authorList>
    </citation>
    <scope>NUCLEOTIDE SEQUENCE</scope>
    <source>
        <strain evidence="2">QDHG01</strain>
    </source>
</reference>